<dbReference type="PANTHER" id="PTHR12526:SF510">
    <property type="entry name" value="D-INOSITOL 3-PHOSPHATE GLYCOSYLTRANSFERASE"/>
    <property type="match status" value="1"/>
</dbReference>
<dbReference type="GO" id="GO:0016757">
    <property type="term" value="F:glycosyltransferase activity"/>
    <property type="evidence" value="ECO:0007669"/>
    <property type="project" value="UniProtKB-KW"/>
</dbReference>
<dbReference type="InterPro" id="IPR028098">
    <property type="entry name" value="Glyco_trans_4-like_N"/>
</dbReference>
<name>A0A1I3X8E4_9GAMM</name>
<keyword evidence="2 5" id="KW-0808">Transferase</keyword>
<organism evidence="5 6">
    <name type="scientific">Marinobacter persicus</name>
    <dbReference type="NCBI Taxonomy" id="930118"/>
    <lineage>
        <taxon>Bacteria</taxon>
        <taxon>Pseudomonadati</taxon>
        <taxon>Pseudomonadota</taxon>
        <taxon>Gammaproteobacteria</taxon>
        <taxon>Pseudomonadales</taxon>
        <taxon>Marinobacteraceae</taxon>
        <taxon>Marinobacter</taxon>
    </lineage>
</organism>
<evidence type="ECO:0000256" key="2">
    <source>
        <dbReference type="ARBA" id="ARBA00022679"/>
    </source>
</evidence>
<dbReference type="InterPro" id="IPR001296">
    <property type="entry name" value="Glyco_trans_1"/>
</dbReference>
<evidence type="ECO:0000259" key="3">
    <source>
        <dbReference type="Pfam" id="PF00534"/>
    </source>
</evidence>
<evidence type="ECO:0000313" key="6">
    <source>
        <dbReference type="Proteomes" id="UP000199445"/>
    </source>
</evidence>
<evidence type="ECO:0000313" key="5">
    <source>
        <dbReference type="EMBL" id="SFK15834.1"/>
    </source>
</evidence>
<dbReference type="Pfam" id="PF00534">
    <property type="entry name" value="Glycos_transf_1"/>
    <property type="match status" value="1"/>
</dbReference>
<dbReference type="Proteomes" id="UP000199445">
    <property type="component" value="Unassembled WGS sequence"/>
</dbReference>
<gene>
    <name evidence="5" type="ORF">SAMN05216429_11182</name>
</gene>
<sequence>MHICHVNLARGFSGGERQTVNLIRQLAERGIHQTLVARPGSRLFDELEGTPLFTGRECRHFLKGHGKPADLWDLVHCHDGKGVYWGLLERFFRKTPYVITRRVDNPLGKGGGTKLAYRMASRVACLSSAIQNAVQDRVPDAKTTVIPSSFSGFPSSEERVSAIRQRFDGKVLVGQVGRLLQHKGYHVTIEAARKLVTSHPEIQFLFIGEGPDEDWLRDLAAGLPNIQFVGFQQDVGNWLAALDVFVFPSLSEGLGSTILEAMQHEVPVIASRAGGIPDLIKNGENGILVEPGDPDTLRVAIETLVVNERQREWLTRRAIQGLAGFSPNTVAERYLSLYKHVLFEFGE</sequence>
<accession>A0A1I3X8E4</accession>
<dbReference type="AlphaFoldDB" id="A0A1I3X8E4"/>
<proteinExistence type="predicted"/>
<evidence type="ECO:0000256" key="1">
    <source>
        <dbReference type="ARBA" id="ARBA00022676"/>
    </source>
</evidence>
<dbReference type="CDD" id="cd03801">
    <property type="entry name" value="GT4_PimA-like"/>
    <property type="match status" value="1"/>
</dbReference>
<dbReference type="EMBL" id="FOSC01000011">
    <property type="protein sequence ID" value="SFK15834.1"/>
    <property type="molecule type" value="Genomic_DNA"/>
</dbReference>
<feature type="domain" description="Glycosyltransferase subfamily 4-like N-terminal" evidence="4">
    <location>
        <begin position="13"/>
        <end position="147"/>
    </location>
</feature>
<dbReference type="GO" id="GO:1901135">
    <property type="term" value="P:carbohydrate derivative metabolic process"/>
    <property type="evidence" value="ECO:0007669"/>
    <property type="project" value="UniProtKB-ARBA"/>
</dbReference>
<reference evidence="5 6" key="1">
    <citation type="submission" date="2016-10" db="EMBL/GenBank/DDBJ databases">
        <authorList>
            <person name="de Groot N.N."/>
        </authorList>
    </citation>
    <scope>NUCLEOTIDE SEQUENCE [LARGE SCALE GENOMIC DNA]</scope>
    <source>
        <strain evidence="5 6">IBRC-M 10445</strain>
    </source>
</reference>
<dbReference type="OrthoDB" id="6395634at2"/>
<keyword evidence="1" id="KW-0328">Glycosyltransferase</keyword>
<feature type="domain" description="Glycosyl transferase family 1" evidence="3">
    <location>
        <begin position="162"/>
        <end position="318"/>
    </location>
</feature>
<dbReference type="PANTHER" id="PTHR12526">
    <property type="entry name" value="GLYCOSYLTRANSFERASE"/>
    <property type="match status" value="1"/>
</dbReference>
<protein>
    <submittedName>
        <fullName evidence="5">Glycosyltransferase involved in cell wall bisynthesis</fullName>
    </submittedName>
</protein>
<evidence type="ECO:0000259" key="4">
    <source>
        <dbReference type="Pfam" id="PF13439"/>
    </source>
</evidence>
<dbReference type="Gene3D" id="3.40.50.2000">
    <property type="entry name" value="Glycogen Phosphorylase B"/>
    <property type="match status" value="2"/>
</dbReference>
<dbReference type="SUPFAM" id="SSF53756">
    <property type="entry name" value="UDP-Glycosyltransferase/glycogen phosphorylase"/>
    <property type="match status" value="1"/>
</dbReference>
<dbReference type="Pfam" id="PF13439">
    <property type="entry name" value="Glyco_transf_4"/>
    <property type="match status" value="1"/>
</dbReference>
<keyword evidence="6" id="KW-1185">Reference proteome</keyword>
<dbReference type="RefSeq" id="WP_091706039.1">
    <property type="nucleotide sequence ID" value="NZ_BMYN01000007.1"/>
</dbReference>